<name>A0AC58UI61_TOBAC</name>
<dbReference type="RefSeq" id="XP_075109165.1">
    <property type="nucleotide sequence ID" value="XM_075253064.1"/>
</dbReference>
<sequence length="265" mass="30773">MRNDDGDEILHTGRIFQQYSVDEYIKLETQRLDFAAFNQDLFRTAMLEGLLDILRLGEPDASNIGKQNFLPSYFIGGPRDMRQRYMDAIALVQHFGKPDLFITMTCNPSWTEIKEHLIPTDESHNRPDLISRVFRAKIEEFKKDILKRNIFGKVATFMYTVEFQKRGLPHAHFLIILTNEYKLLTPAAYDNIISAEIPDENAEPDLHLLVLKHMMHGPCGNLNPTNSCMNKKGYCKFKYPKSFADQTSKGIEYYQIIEDAIQGWW</sequence>
<reference evidence="1" key="1">
    <citation type="journal article" date="2014" name="Nat. Commun.">
        <title>The tobacco genome sequence and its comparison with those of tomato and potato.</title>
        <authorList>
            <person name="Sierro N."/>
            <person name="Battey J.N."/>
            <person name="Ouadi S."/>
            <person name="Bakaher N."/>
            <person name="Bovet L."/>
            <person name="Willig A."/>
            <person name="Goepfert S."/>
            <person name="Peitsch M.C."/>
            <person name="Ivanov N.V."/>
        </authorList>
    </citation>
    <scope>NUCLEOTIDE SEQUENCE [LARGE SCALE GENOMIC DNA]</scope>
</reference>
<keyword evidence="1" id="KW-1185">Reference proteome</keyword>
<dbReference type="Proteomes" id="UP000790787">
    <property type="component" value="Chromosome 5"/>
</dbReference>
<gene>
    <name evidence="2" type="primary">LOC142180959</name>
</gene>
<proteinExistence type="predicted"/>
<reference evidence="2" key="2">
    <citation type="submission" date="2025-08" db="UniProtKB">
        <authorList>
            <consortium name="RefSeq"/>
        </authorList>
    </citation>
    <scope>IDENTIFICATION</scope>
    <source>
        <tissue evidence="2">Leaf</tissue>
    </source>
</reference>
<accession>A0AC58UI61</accession>
<protein>
    <submittedName>
        <fullName evidence="2">Uncharacterized protein LOC142180959</fullName>
    </submittedName>
</protein>
<organism evidence="1 2">
    <name type="scientific">Nicotiana tabacum</name>
    <name type="common">Common tobacco</name>
    <dbReference type="NCBI Taxonomy" id="4097"/>
    <lineage>
        <taxon>Eukaryota</taxon>
        <taxon>Viridiplantae</taxon>
        <taxon>Streptophyta</taxon>
        <taxon>Embryophyta</taxon>
        <taxon>Tracheophyta</taxon>
        <taxon>Spermatophyta</taxon>
        <taxon>Magnoliopsida</taxon>
        <taxon>eudicotyledons</taxon>
        <taxon>Gunneridae</taxon>
        <taxon>Pentapetalae</taxon>
        <taxon>asterids</taxon>
        <taxon>lamiids</taxon>
        <taxon>Solanales</taxon>
        <taxon>Solanaceae</taxon>
        <taxon>Nicotianoideae</taxon>
        <taxon>Nicotianeae</taxon>
        <taxon>Nicotiana</taxon>
    </lineage>
</organism>
<evidence type="ECO:0000313" key="2">
    <source>
        <dbReference type="RefSeq" id="XP_075109165.1"/>
    </source>
</evidence>
<evidence type="ECO:0000313" key="1">
    <source>
        <dbReference type="Proteomes" id="UP000790787"/>
    </source>
</evidence>